<dbReference type="Gene3D" id="3.30.70.260">
    <property type="match status" value="1"/>
</dbReference>
<dbReference type="PROSITE" id="PS51671">
    <property type="entry name" value="ACT"/>
    <property type="match status" value="1"/>
</dbReference>
<name>A0A3A9ANB4_9FIRM</name>
<dbReference type="Pfam" id="PF13740">
    <property type="entry name" value="ACT_6"/>
    <property type="match status" value="1"/>
</dbReference>
<keyword evidence="4" id="KW-1185">Reference proteome</keyword>
<comment type="caution">
    <text evidence="3">The sequence shown here is derived from an EMBL/GenBank/DDBJ whole genome shotgun (WGS) entry which is preliminary data.</text>
</comment>
<proteinExistence type="inferred from homology"/>
<evidence type="ECO:0000256" key="1">
    <source>
        <dbReference type="HAMAP-Rule" id="MF_01054"/>
    </source>
</evidence>
<gene>
    <name evidence="3" type="ORF">D7V94_06160</name>
</gene>
<dbReference type="NCBIfam" id="NF001220">
    <property type="entry name" value="PRK00194.1"/>
    <property type="match status" value="1"/>
</dbReference>
<evidence type="ECO:0000313" key="4">
    <source>
        <dbReference type="Proteomes" id="UP000280696"/>
    </source>
</evidence>
<dbReference type="EMBL" id="RAYQ01000004">
    <property type="protein sequence ID" value="RKI92887.1"/>
    <property type="molecule type" value="Genomic_DNA"/>
</dbReference>
<evidence type="ECO:0000313" key="3">
    <source>
        <dbReference type="EMBL" id="RKI92887.1"/>
    </source>
</evidence>
<dbReference type="RefSeq" id="WP_120467815.1">
    <property type="nucleotide sequence ID" value="NZ_CATAJS010000005.1"/>
</dbReference>
<protein>
    <recommendedName>
        <fullName evidence="1">UPF0237 protein D7V94_06160</fullName>
    </recommendedName>
</protein>
<dbReference type="InterPro" id="IPR022986">
    <property type="entry name" value="UPF0237_ACT"/>
</dbReference>
<dbReference type="Proteomes" id="UP000280696">
    <property type="component" value="Unassembled WGS sequence"/>
</dbReference>
<dbReference type="CDD" id="cd04872">
    <property type="entry name" value="ACT_1ZPV"/>
    <property type="match status" value="1"/>
</dbReference>
<sequence length="90" mass="10445">MNRTIITVVGKDTVGIIARVCTYLAGNKINILDISQTIVQEYFNMMMIVDTNRMEKHFGEMADELHRLGEEIGVDIKCQREEIFDKMHRI</sequence>
<evidence type="ECO:0000259" key="2">
    <source>
        <dbReference type="PROSITE" id="PS51671"/>
    </source>
</evidence>
<dbReference type="AlphaFoldDB" id="A0A3A9ANB4"/>
<dbReference type="SUPFAM" id="SSF55021">
    <property type="entry name" value="ACT-like"/>
    <property type="match status" value="1"/>
</dbReference>
<dbReference type="InterPro" id="IPR045865">
    <property type="entry name" value="ACT-like_dom_sf"/>
</dbReference>
<dbReference type="PANTHER" id="PTHR34875:SF6">
    <property type="entry name" value="UPF0237 PROTEIN MJ1558"/>
    <property type="match status" value="1"/>
</dbReference>
<dbReference type="InterPro" id="IPR050990">
    <property type="entry name" value="UPF0237/GcvR_regulator"/>
</dbReference>
<accession>A0A3A9ANB4</accession>
<dbReference type="PANTHER" id="PTHR34875">
    <property type="entry name" value="UPF0237 PROTEIN MJ1558"/>
    <property type="match status" value="1"/>
</dbReference>
<feature type="domain" description="ACT" evidence="2">
    <location>
        <begin position="5"/>
        <end position="79"/>
    </location>
</feature>
<dbReference type="InterPro" id="IPR002912">
    <property type="entry name" value="ACT_dom"/>
</dbReference>
<dbReference type="OrthoDB" id="9803078at2"/>
<dbReference type="HAMAP" id="MF_01054">
    <property type="entry name" value="UPF0237"/>
    <property type="match status" value="1"/>
</dbReference>
<comment type="similarity">
    <text evidence="1">Belongs to the UPF0237 family.</text>
</comment>
<reference evidence="3 4" key="1">
    <citation type="submission" date="2018-09" db="EMBL/GenBank/DDBJ databases">
        <title>Murine metabolic-syndrome-specific gut microbial biobank.</title>
        <authorList>
            <person name="Liu C."/>
        </authorList>
    </citation>
    <scope>NUCLEOTIDE SEQUENCE [LARGE SCALE GENOMIC DNA]</scope>
    <source>
        <strain evidence="3 4">0.1xD8-82</strain>
    </source>
</reference>
<organism evidence="3 4">
    <name type="scientific">Parablautia intestinalis</name>
    <dbReference type="NCBI Taxonomy" id="2320100"/>
    <lineage>
        <taxon>Bacteria</taxon>
        <taxon>Bacillati</taxon>
        <taxon>Bacillota</taxon>
        <taxon>Clostridia</taxon>
        <taxon>Lachnospirales</taxon>
        <taxon>Lachnospiraceae</taxon>
        <taxon>Parablautia</taxon>
    </lineage>
</organism>